<name>E4Z742_OIKDI</name>
<dbReference type="Proteomes" id="UP000011014">
    <property type="component" value="Unassembled WGS sequence"/>
</dbReference>
<dbReference type="EMBL" id="FN658336">
    <property type="protein sequence ID" value="CBY43520.1"/>
    <property type="molecule type" value="Genomic_DNA"/>
</dbReference>
<evidence type="ECO:0000256" key="1">
    <source>
        <dbReference type="SAM" id="MobiDB-lite"/>
    </source>
</evidence>
<feature type="non-terminal residue" evidence="2">
    <location>
        <position position="1"/>
    </location>
</feature>
<reference evidence="2" key="1">
    <citation type="journal article" date="2010" name="Science">
        <title>Plasticity of animal genome architecture unmasked by rapid evolution of a pelagic tunicate.</title>
        <authorList>
            <person name="Denoeud F."/>
            <person name="Henriet S."/>
            <person name="Mungpakdee S."/>
            <person name="Aury J.M."/>
            <person name="Da Silva C."/>
            <person name="Brinkmann H."/>
            <person name="Mikhaleva J."/>
            <person name="Olsen L.C."/>
            <person name="Jubin C."/>
            <person name="Canestro C."/>
            <person name="Bouquet J.M."/>
            <person name="Danks G."/>
            <person name="Poulain J."/>
            <person name="Campsteijn C."/>
            <person name="Adamski M."/>
            <person name="Cross I."/>
            <person name="Yadetie F."/>
            <person name="Muffato M."/>
            <person name="Louis A."/>
            <person name="Butcher S."/>
            <person name="Tsagkogeorga G."/>
            <person name="Konrad A."/>
            <person name="Singh S."/>
            <person name="Jensen M.F."/>
            <person name="Cong E.H."/>
            <person name="Eikeseth-Otteraa H."/>
            <person name="Noel B."/>
            <person name="Anthouard V."/>
            <person name="Porcel B.M."/>
            <person name="Kachouri-Lafond R."/>
            <person name="Nishino A."/>
            <person name="Ugolini M."/>
            <person name="Chourrout P."/>
            <person name="Nishida H."/>
            <person name="Aasland R."/>
            <person name="Huzurbazar S."/>
            <person name="Westhof E."/>
            <person name="Delsuc F."/>
            <person name="Lehrach H."/>
            <person name="Reinhardt R."/>
            <person name="Weissenbach J."/>
            <person name="Roy S.W."/>
            <person name="Artiguenave F."/>
            <person name="Postlethwait J.H."/>
            <person name="Manak J.R."/>
            <person name="Thompson E.M."/>
            <person name="Jaillon O."/>
            <person name="Du Pasquier L."/>
            <person name="Boudinot P."/>
            <person name="Liberles D.A."/>
            <person name="Volff J.N."/>
            <person name="Philippe H."/>
            <person name="Lenhard B."/>
            <person name="Roest Crollius H."/>
            <person name="Wincker P."/>
            <person name="Chourrout D."/>
        </authorList>
    </citation>
    <scope>NUCLEOTIDE SEQUENCE [LARGE SCALE GENOMIC DNA]</scope>
</reference>
<protein>
    <recommendedName>
        <fullName evidence="3">NADH dehydrogenase [ubiquinone] 1 alpha subcomplex subunit 12</fullName>
    </recommendedName>
</protein>
<dbReference type="PANTHER" id="PTHR32470:SF2">
    <property type="entry name" value="NADH DEHYDROGENASE [UBIQUINONE] 1 ALPHA SUBCOMPLEX ASSEMBLY FACTOR 2"/>
    <property type="match status" value="1"/>
</dbReference>
<dbReference type="GO" id="GO:0005739">
    <property type="term" value="C:mitochondrion"/>
    <property type="evidence" value="ECO:0007669"/>
    <property type="project" value="TreeGrafter"/>
</dbReference>
<organism evidence="2">
    <name type="scientific">Oikopleura dioica</name>
    <name type="common">Tunicate</name>
    <dbReference type="NCBI Taxonomy" id="34765"/>
    <lineage>
        <taxon>Eukaryota</taxon>
        <taxon>Metazoa</taxon>
        <taxon>Chordata</taxon>
        <taxon>Tunicata</taxon>
        <taxon>Appendicularia</taxon>
        <taxon>Copelata</taxon>
        <taxon>Oikopleuridae</taxon>
        <taxon>Oikopleura</taxon>
    </lineage>
</organism>
<dbReference type="PANTHER" id="PTHR32470">
    <property type="entry name" value="ADH DEHYDROGENASE [UBIQUINONE] 1 ALPHA SUBCOMPLEX ASSEMBLY FACTOR 2"/>
    <property type="match status" value="1"/>
</dbReference>
<evidence type="ECO:0008006" key="3">
    <source>
        <dbReference type="Google" id="ProtNLM"/>
    </source>
</evidence>
<dbReference type="GO" id="GO:0032981">
    <property type="term" value="P:mitochondrial respiratory chain complex I assembly"/>
    <property type="evidence" value="ECO:0007669"/>
    <property type="project" value="TreeGrafter"/>
</dbReference>
<proteinExistence type="predicted"/>
<dbReference type="InterPro" id="IPR052618">
    <property type="entry name" value="ComplexI_NDUFA12"/>
</dbReference>
<dbReference type="AlphaFoldDB" id="E4Z742"/>
<sequence>KASSTFKNSSNLCSNYRLKMFVSRQVSFFRKMFRKDFLPEAKYVVGQDHFGNVYFEVPAARRTQRISSHGLTHDSPTEKIDAFMKGQYQNKTPTEWQHWLRHARPEPPKEHEILMNEHVRMRTLQRAHDKDVQHQQWKDEKEREQILVDKYGKEENYKNEQYVDPSAETEEWKP</sequence>
<evidence type="ECO:0000313" key="2">
    <source>
        <dbReference type="EMBL" id="CBY43520.1"/>
    </source>
</evidence>
<accession>E4Z742</accession>
<gene>
    <name evidence="2" type="ORF">GSOID_T00028128001</name>
</gene>
<feature type="region of interest" description="Disordered" evidence="1">
    <location>
        <begin position="152"/>
        <end position="174"/>
    </location>
</feature>